<dbReference type="GO" id="GO:0043856">
    <property type="term" value="F:anti-sigma factor antagonist activity"/>
    <property type="evidence" value="ECO:0007669"/>
    <property type="project" value="InterPro"/>
</dbReference>
<reference evidence="3" key="2">
    <citation type="submission" date="2020-02" db="EMBL/GenBank/DDBJ databases">
        <authorList>
            <person name="Matsumoto Y."/>
            <person name="Motooka D."/>
            <person name="Nakamura S."/>
        </authorList>
    </citation>
    <scope>NUCLEOTIDE SEQUENCE</scope>
    <source>
        <strain evidence="3">JCM 13671</strain>
    </source>
</reference>
<dbReference type="NCBIfam" id="TIGR00377">
    <property type="entry name" value="ant_ant_sig"/>
    <property type="match status" value="1"/>
</dbReference>
<dbReference type="EMBL" id="AP022612">
    <property type="protein sequence ID" value="BBZ36134.1"/>
    <property type="molecule type" value="Genomic_DNA"/>
</dbReference>
<dbReference type="CDD" id="cd07043">
    <property type="entry name" value="STAS_anti-anti-sigma_factors"/>
    <property type="match status" value="1"/>
</dbReference>
<name>A0A7I7Y483_9MYCO</name>
<organism evidence="3 4">
    <name type="scientific">Mycolicibacterium confluentis</name>
    <dbReference type="NCBI Taxonomy" id="28047"/>
    <lineage>
        <taxon>Bacteria</taxon>
        <taxon>Bacillati</taxon>
        <taxon>Actinomycetota</taxon>
        <taxon>Actinomycetes</taxon>
        <taxon>Mycobacteriales</taxon>
        <taxon>Mycobacteriaceae</taxon>
        <taxon>Mycolicibacterium</taxon>
    </lineage>
</organism>
<comment type="similarity">
    <text evidence="1 2">Belongs to the anti-sigma-factor antagonist family.</text>
</comment>
<dbReference type="AlphaFoldDB" id="A0A7I7Y483"/>
<dbReference type="PANTHER" id="PTHR33495">
    <property type="entry name" value="ANTI-SIGMA FACTOR ANTAGONIST TM_1081-RELATED-RELATED"/>
    <property type="match status" value="1"/>
</dbReference>
<protein>
    <recommendedName>
        <fullName evidence="2">Anti-sigma factor antagonist</fullName>
    </recommendedName>
</protein>
<gene>
    <name evidence="3" type="primary">rsfB_2</name>
    <name evidence="3" type="ORF">MCNF_47390</name>
</gene>
<dbReference type="SUPFAM" id="SSF52091">
    <property type="entry name" value="SpoIIaa-like"/>
    <property type="match status" value="1"/>
</dbReference>
<dbReference type="PROSITE" id="PS50801">
    <property type="entry name" value="STAS"/>
    <property type="match status" value="1"/>
</dbReference>
<evidence type="ECO:0000256" key="1">
    <source>
        <dbReference type="ARBA" id="ARBA00009013"/>
    </source>
</evidence>
<dbReference type="Gene3D" id="3.30.750.24">
    <property type="entry name" value="STAS domain"/>
    <property type="match status" value="1"/>
</dbReference>
<reference evidence="3" key="1">
    <citation type="journal article" date="2019" name="Emerg. Microbes Infect.">
        <title>Comprehensive subspecies identification of 175 nontuberculous mycobacteria species based on 7547 genomic profiles.</title>
        <authorList>
            <person name="Matsumoto Y."/>
            <person name="Kinjo T."/>
            <person name="Motooka D."/>
            <person name="Nabeya D."/>
            <person name="Jung N."/>
            <person name="Uechi K."/>
            <person name="Horii T."/>
            <person name="Iida T."/>
            <person name="Fujita J."/>
            <person name="Nakamura S."/>
        </authorList>
    </citation>
    <scope>NUCLEOTIDE SEQUENCE [LARGE SCALE GENOMIC DNA]</scope>
    <source>
        <strain evidence="3">JCM 13671</strain>
    </source>
</reference>
<accession>A0A7I7Y483</accession>
<evidence type="ECO:0000313" key="4">
    <source>
        <dbReference type="Proteomes" id="UP000466931"/>
    </source>
</evidence>
<dbReference type="InterPro" id="IPR002645">
    <property type="entry name" value="STAS_dom"/>
</dbReference>
<dbReference type="RefSeq" id="WP_085151940.1">
    <property type="nucleotide sequence ID" value="NZ_AP022612.1"/>
</dbReference>
<dbReference type="OrthoDB" id="3393696at2"/>
<evidence type="ECO:0000313" key="3">
    <source>
        <dbReference type="EMBL" id="BBZ36134.1"/>
    </source>
</evidence>
<proteinExistence type="inferred from homology"/>
<dbReference type="InterPro" id="IPR036513">
    <property type="entry name" value="STAS_dom_sf"/>
</dbReference>
<dbReference type="InterPro" id="IPR003658">
    <property type="entry name" value="Anti-sigma_ant"/>
</dbReference>
<sequence>MPEDSDIAEELIANPSCVVEEQWIDQVVVVSAAGTVDMLTSPQLEERISAVLERKPSALVVNLTDVEFLASAGMSVLIAAHQKASPSVGFAVVADGPVTGRPLKLVGIADIVDVYPNLDEALAKLAA</sequence>
<evidence type="ECO:0000256" key="2">
    <source>
        <dbReference type="RuleBase" id="RU003749"/>
    </source>
</evidence>
<dbReference type="PANTHER" id="PTHR33495:SF13">
    <property type="entry name" value="ANTI-SIGMA-F FACTOR ANTAGONIST RSFB"/>
    <property type="match status" value="1"/>
</dbReference>
<keyword evidence="4" id="KW-1185">Reference proteome</keyword>
<dbReference type="Proteomes" id="UP000466931">
    <property type="component" value="Chromosome"/>
</dbReference>
<dbReference type="Pfam" id="PF01740">
    <property type="entry name" value="STAS"/>
    <property type="match status" value="1"/>
</dbReference>